<comment type="caution">
    <text evidence="8">The sequence shown here is derived from an EMBL/GenBank/DDBJ whole genome shotgun (WGS) entry which is preliminary data.</text>
</comment>
<feature type="domain" description="VTT" evidence="7">
    <location>
        <begin position="35"/>
        <end position="159"/>
    </location>
</feature>
<evidence type="ECO:0000256" key="2">
    <source>
        <dbReference type="ARBA" id="ARBA00022475"/>
    </source>
</evidence>
<accession>A0ABU9AQG2</accession>
<evidence type="ECO:0000256" key="3">
    <source>
        <dbReference type="ARBA" id="ARBA00022692"/>
    </source>
</evidence>
<feature type="transmembrane region" description="Helical" evidence="6">
    <location>
        <begin position="179"/>
        <end position="201"/>
    </location>
</feature>
<reference evidence="8 9" key="1">
    <citation type="submission" date="2024-04" db="EMBL/GenBank/DDBJ databases">
        <title>Luteolibacter sp. isolated from soil.</title>
        <authorList>
            <person name="An J."/>
        </authorList>
    </citation>
    <scope>NUCLEOTIDE SEQUENCE [LARGE SCALE GENOMIC DNA]</scope>
    <source>
        <strain evidence="8 9">Y139</strain>
    </source>
</reference>
<dbReference type="InterPro" id="IPR032816">
    <property type="entry name" value="VTT_dom"/>
</dbReference>
<name>A0ABU9AQG2_9BACT</name>
<sequence>MLHELINTWFHWVEQGGYWAVIALMAMESSIFPVPSEVVMPPAAFLAAQGKMSLWGVILAGTFGSWLGSAITYGVSRWLGRPFILKFGKYFFIKPEKLERAEVFMQRYEAGGIFFARLLPVVRHLISIPAGIVRMPFGKFSVITVVGSAIWCAILSWYGKGIYERNPKLMESPDELVHAIKHESIGMVAGIALLCVLYFVVLRLTAKKKVEG</sequence>
<evidence type="ECO:0000256" key="5">
    <source>
        <dbReference type="ARBA" id="ARBA00023136"/>
    </source>
</evidence>
<keyword evidence="2" id="KW-1003">Cell membrane</keyword>
<comment type="subcellular location">
    <subcellularLocation>
        <location evidence="1">Cell membrane</location>
        <topology evidence="1">Multi-pass membrane protein</topology>
    </subcellularLocation>
</comment>
<dbReference type="EMBL" id="JBBUKT010000002">
    <property type="protein sequence ID" value="MEK7949947.1"/>
    <property type="molecule type" value="Genomic_DNA"/>
</dbReference>
<evidence type="ECO:0000256" key="6">
    <source>
        <dbReference type="SAM" id="Phobius"/>
    </source>
</evidence>
<evidence type="ECO:0000259" key="7">
    <source>
        <dbReference type="Pfam" id="PF09335"/>
    </source>
</evidence>
<keyword evidence="9" id="KW-1185">Reference proteome</keyword>
<gene>
    <name evidence="8" type="ORF">WKV53_05555</name>
</gene>
<keyword evidence="5 6" id="KW-0472">Membrane</keyword>
<evidence type="ECO:0000313" key="9">
    <source>
        <dbReference type="Proteomes" id="UP001371305"/>
    </source>
</evidence>
<evidence type="ECO:0000256" key="4">
    <source>
        <dbReference type="ARBA" id="ARBA00022989"/>
    </source>
</evidence>
<keyword evidence="3 6" id="KW-0812">Transmembrane</keyword>
<feature type="transmembrane region" description="Helical" evidence="6">
    <location>
        <begin position="16"/>
        <end position="34"/>
    </location>
</feature>
<dbReference type="InterPro" id="IPR051311">
    <property type="entry name" value="DedA_domain"/>
</dbReference>
<organism evidence="8 9">
    <name type="scientific">Luteolibacter soli</name>
    <dbReference type="NCBI Taxonomy" id="3135280"/>
    <lineage>
        <taxon>Bacteria</taxon>
        <taxon>Pseudomonadati</taxon>
        <taxon>Verrucomicrobiota</taxon>
        <taxon>Verrucomicrobiia</taxon>
        <taxon>Verrucomicrobiales</taxon>
        <taxon>Verrucomicrobiaceae</taxon>
        <taxon>Luteolibacter</taxon>
    </lineage>
</organism>
<protein>
    <submittedName>
        <fullName evidence="8">DedA family protein</fullName>
    </submittedName>
</protein>
<evidence type="ECO:0000256" key="1">
    <source>
        <dbReference type="ARBA" id="ARBA00004651"/>
    </source>
</evidence>
<dbReference type="Proteomes" id="UP001371305">
    <property type="component" value="Unassembled WGS sequence"/>
</dbReference>
<dbReference type="PANTHER" id="PTHR42709:SF6">
    <property type="entry name" value="UNDECAPRENYL PHOSPHATE TRANSPORTER A"/>
    <property type="match status" value="1"/>
</dbReference>
<keyword evidence="4 6" id="KW-1133">Transmembrane helix</keyword>
<dbReference type="Pfam" id="PF09335">
    <property type="entry name" value="VTT_dom"/>
    <property type="match status" value="1"/>
</dbReference>
<proteinExistence type="predicted"/>
<dbReference type="RefSeq" id="WP_341403362.1">
    <property type="nucleotide sequence ID" value="NZ_JBBUKT010000002.1"/>
</dbReference>
<feature type="transmembrane region" description="Helical" evidence="6">
    <location>
        <begin position="140"/>
        <end position="159"/>
    </location>
</feature>
<feature type="transmembrane region" description="Helical" evidence="6">
    <location>
        <begin position="54"/>
        <end position="75"/>
    </location>
</feature>
<dbReference type="PANTHER" id="PTHR42709">
    <property type="entry name" value="ALKALINE PHOSPHATASE LIKE PROTEIN"/>
    <property type="match status" value="1"/>
</dbReference>
<evidence type="ECO:0000313" key="8">
    <source>
        <dbReference type="EMBL" id="MEK7949947.1"/>
    </source>
</evidence>